<reference evidence="2" key="2">
    <citation type="submission" date="2021-06" db="EMBL/GenBank/DDBJ databases">
        <authorList>
            <person name="Rogers T.H."/>
            <person name="Ramsay J.P."/>
            <person name="Wang P."/>
            <person name="Terpolilli J."/>
        </authorList>
    </citation>
    <scope>NUCLEOTIDE SEQUENCE [LARGE SCALE GENOMIC DNA]</scope>
    <source>
        <strain evidence="2">WSM5005</strain>
    </source>
</reference>
<protein>
    <submittedName>
        <fullName evidence="2">Uncharacterized protein</fullName>
    </submittedName>
</protein>
<evidence type="ECO:0000313" key="3">
    <source>
        <dbReference type="Proteomes" id="UP000179860"/>
    </source>
</evidence>
<feature type="region of interest" description="Disordered" evidence="1">
    <location>
        <begin position="445"/>
        <end position="468"/>
    </location>
</feature>
<feature type="compositionally biased region" description="Polar residues" evidence="1">
    <location>
        <begin position="445"/>
        <end position="454"/>
    </location>
</feature>
<reference evidence="2" key="1">
    <citation type="submission" date="2016-09" db="EMBL/GenBank/DDBJ databases">
        <title>The Complete Genome of Burkholderia sprentiae wsm5005.</title>
        <authorList>
            <person name="De Meyer S."/>
            <person name="Wang P."/>
            <person name="Terpolilli J."/>
        </authorList>
    </citation>
    <scope>NUCLEOTIDE SEQUENCE [LARGE SCALE GENOMIC DNA]</scope>
    <source>
        <strain evidence="2">WSM5005</strain>
    </source>
</reference>
<evidence type="ECO:0000313" key="2">
    <source>
        <dbReference type="EMBL" id="APA84075.2"/>
    </source>
</evidence>
<gene>
    <name evidence="2" type="ORF">BJG93_00645</name>
</gene>
<evidence type="ECO:0000256" key="1">
    <source>
        <dbReference type="SAM" id="MobiDB-lite"/>
    </source>
</evidence>
<proteinExistence type="predicted"/>
<dbReference type="KEGG" id="pspw:BJG93_00645"/>
<dbReference type="OrthoDB" id="9095653at2"/>
<organism evidence="2 3">
    <name type="scientific">Paraburkholderia sprentiae WSM5005</name>
    <dbReference type="NCBI Taxonomy" id="754502"/>
    <lineage>
        <taxon>Bacteria</taxon>
        <taxon>Pseudomonadati</taxon>
        <taxon>Pseudomonadota</taxon>
        <taxon>Betaproteobacteria</taxon>
        <taxon>Burkholderiales</taxon>
        <taxon>Burkholderiaceae</taxon>
        <taxon>Paraburkholderia</taxon>
    </lineage>
</organism>
<dbReference type="Proteomes" id="UP000179860">
    <property type="component" value="Chromosome 1"/>
</dbReference>
<dbReference type="AlphaFoldDB" id="A0A1I9YCP2"/>
<keyword evidence="3" id="KW-1185">Reference proteome</keyword>
<dbReference type="STRING" id="754502.BJG93_00645"/>
<accession>A0A1I9YCP2</accession>
<dbReference type="EMBL" id="CP017561">
    <property type="protein sequence ID" value="APA84075.2"/>
    <property type="molecule type" value="Genomic_DNA"/>
</dbReference>
<name>A0A1I9YCP2_9BURK</name>
<dbReference type="RefSeq" id="WP_154671851.1">
    <property type="nucleotide sequence ID" value="NZ_CP017561.2"/>
</dbReference>
<sequence>MDFSISALSEMLSNAERNVARVSDPVRMACLRKLADTSDRRFFSALVDVTMRQDSHWRGYAFETTPGSQWRCRVIEARLEALRPFMESMYEVATYGAVDRKRMLRVAGMPQRYKHNFARCVDYARIAIGIVDSGHASGLTAFFAQYVRLEDGKHQPEAQKALIDTFRGLGSDQADALVRQLGLYRCVSPPGVLVLQRLGVVSGGSLLRLPSERERSEAAVFYEKVAVATEKPYGYVEAIFASNFVWSLLDNIRWPGRRGTCIGDGPECNVCAHASYCRKSGVAEPPDTRVGWLCQYPAFYDQLAASDSVLGRLPRAAREAVLLALRHENATFWRAPVGLPIEAKLLPVRASLADVTVDALRAALARAASDSLPEHEPLEACLPETWSVAEFVGRGVPCLLESPPGMRLAGEGRELLAEYVRRGHTTVPLLAVNWRDVADTMANDGLSTSKTYPDSGTGELNPYSLDRH</sequence>